<reference evidence="1 2" key="1">
    <citation type="journal article" date="2018" name="Nat. Genet.">
        <title>The Rosa genome provides new insights in the design of modern roses.</title>
        <authorList>
            <person name="Bendahmane M."/>
        </authorList>
    </citation>
    <scope>NUCLEOTIDE SEQUENCE [LARGE SCALE GENOMIC DNA]</scope>
    <source>
        <strain evidence="2">cv. Old Blush</strain>
    </source>
</reference>
<name>A0A2P6P655_ROSCH</name>
<accession>A0A2P6P655</accession>
<sequence>MQGIFKSLYLLFCKGLFARTQMQGIFLAFGLMQGISSFLQGKNSLQKAIFLVVEFLVLQGTFITNLKLHVCV</sequence>
<organism evidence="1 2">
    <name type="scientific">Rosa chinensis</name>
    <name type="common">China rose</name>
    <dbReference type="NCBI Taxonomy" id="74649"/>
    <lineage>
        <taxon>Eukaryota</taxon>
        <taxon>Viridiplantae</taxon>
        <taxon>Streptophyta</taxon>
        <taxon>Embryophyta</taxon>
        <taxon>Tracheophyta</taxon>
        <taxon>Spermatophyta</taxon>
        <taxon>Magnoliopsida</taxon>
        <taxon>eudicotyledons</taxon>
        <taxon>Gunneridae</taxon>
        <taxon>Pentapetalae</taxon>
        <taxon>rosids</taxon>
        <taxon>fabids</taxon>
        <taxon>Rosales</taxon>
        <taxon>Rosaceae</taxon>
        <taxon>Rosoideae</taxon>
        <taxon>Rosoideae incertae sedis</taxon>
        <taxon>Rosa</taxon>
    </lineage>
</organism>
<evidence type="ECO:0000313" key="1">
    <source>
        <dbReference type="EMBL" id="PRQ17417.1"/>
    </source>
</evidence>
<dbReference type="AlphaFoldDB" id="A0A2P6P655"/>
<comment type="caution">
    <text evidence="1">The sequence shown here is derived from an EMBL/GenBank/DDBJ whole genome shotgun (WGS) entry which is preliminary data.</text>
</comment>
<keyword evidence="2" id="KW-1185">Reference proteome</keyword>
<dbReference type="Gramene" id="PRQ17417">
    <property type="protein sequence ID" value="PRQ17417"/>
    <property type="gene ID" value="RchiOBHm_Chr7g0194771"/>
</dbReference>
<gene>
    <name evidence="1" type="ORF">RchiOBHm_Chr7g0194771</name>
</gene>
<protein>
    <submittedName>
        <fullName evidence="1">Uncharacterized protein</fullName>
    </submittedName>
</protein>
<dbReference type="Proteomes" id="UP000238479">
    <property type="component" value="Chromosome 7"/>
</dbReference>
<proteinExistence type="predicted"/>
<dbReference type="EMBL" id="PDCK01000045">
    <property type="protein sequence ID" value="PRQ17417.1"/>
    <property type="molecule type" value="Genomic_DNA"/>
</dbReference>
<evidence type="ECO:0000313" key="2">
    <source>
        <dbReference type="Proteomes" id="UP000238479"/>
    </source>
</evidence>